<dbReference type="EMBL" id="PQFF01000443">
    <property type="protein sequence ID" value="RHZ49806.1"/>
    <property type="molecule type" value="Genomic_DNA"/>
</dbReference>
<feature type="compositionally biased region" description="Basic and acidic residues" evidence="1">
    <location>
        <begin position="21"/>
        <end position="60"/>
    </location>
</feature>
<comment type="caution">
    <text evidence="2">The sequence shown here is derived from an EMBL/GenBank/DDBJ whole genome shotgun (WGS) entry which is preliminary data.</text>
</comment>
<evidence type="ECO:0000313" key="3">
    <source>
        <dbReference type="Proteomes" id="UP000266861"/>
    </source>
</evidence>
<keyword evidence="3" id="KW-1185">Reference proteome</keyword>
<protein>
    <submittedName>
        <fullName evidence="2">Uncharacterized protein</fullName>
    </submittedName>
</protein>
<organism evidence="2 3">
    <name type="scientific">Diversispora epigaea</name>
    <dbReference type="NCBI Taxonomy" id="1348612"/>
    <lineage>
        <taxon>Eukaryota</taxon>
        <taxon>Fungi</taxon>
        <taxon>Fungi incertae sedis</taxon>
        <taxon>Mucoromycota</taxon>
        <taxon>Glomeromycotina</taxon>
        <taxon>Glomeromycetes</taxon>
        <taxon>Diversisporales</taxon>
        <taxon>Diversisporaceae</taxon>
        <taxon>Diversispora</taxon>
    </lineage>
</organism>
<sequence length="82" mass="9541">MKICKVRKIEKQLNFQSQEIPNKEIPDVNNKGDKDNNSKEKSNDITEESNKRPIEVDTKETNTMQDKFSSKKAKKEVKNENS</sequence>
<evidence type="ECO:0000313" key="2">
    <source>
        <dbReference type="EMBL" id="RHZ49806.1"/>
    </source>
</evidence>
<dbReference type="Proteomes" id="UP000266861">
    <property type="component" value="Unassembled WGS sequence"/>
</dbReference>
<name>A0A397GK37_9GLOM</name>
<feature type="region of interest" description="Disordered" evidence="1">
    <location>
        <begin position="17"/>
        <end position="82"/>
    </location>
</feature>
<reference evidence="2 3" key="1">
    <citation type="submission" date="2018-08" db="EMBL/GenBank/DDBJ databases">
        <title>Genome and evolution of the arbuscular mycorrhizal fungus Diversispora epigaea (formerly Glomus versiforme) and its bacterial endosymbionts.</title>
        <authorList>
            <person name="Sun X."/>
            <person name="Fei Z."/>
            <person name="Harrison M."/>
        </authorList>
    </citation>
    <scope>NUCLEOTIDE SEQUENCE [LARGE SCALE GENOMIC DNA]</scope>
    <source>
        <strain evidence="2 3">IT104</strain>
    </source>
</reference>
<accession>A0A397GK37</accession>
<gene>
    <name evidence="2" type="ORF">Glove_511g2</name>
</gene>
<evidence type="ECO:0000256" key="1">
    <source>
        <dbReference type="SAM" id="MobiDB-lite"/>
    </source>
</evidence>
<dbReference type="AlphaFoldDB" id="A0A397GK37"/>
<proteinExistence type="predicted"/>